<feature type="domain" description="Phlebovirus glycoprotein G2 fusion" evidence="2">
    <location>
        <begin position="436"/>
        <end position="754"/>
    </location>
</feature>
<dbReference type="OrthoDB" id="5869471at2759"/>
<dbReference type="Gene3D" id="2.60.98.50">
    <property type="match status" value="1"/>
</dbReference>
<organism evidence="3 4">
    <name type="scientific">Ancylostoma ceylanicum</name>
    <dbReference type="NCBI Taxonomy" id="53326"/>
    <lineage>
        <taxon>Eukaryota</taxon>
        <taxon>Metazoa</taxon>
        <taxon>Ecdysozoa</taxon>
        <taxon>Nematoda</taxon>
        <taxon>Chromadorea</taxon>
        <taxon>Rhabditida</taxon>
        <taxon>Rhabditina</taxon>
        <taxon>Rhabditomorpha</taxon>
        <taxon>Strongyloidea</taxon>
        <taxon>Ancylostomatidae</taxon>
        <taxon>Ancylostomatinae</taxon>
        <taxon>Ancylostoma</taxon>
    </lineage>
</organism>
<keyword evidence="4" id="KW-1185">Reference proteome</keyword>
<evidence type="ECO:0000313" key="4">
    <source>
        <dbReference type="Proteomes" id="UP000024635"/>
    </source>
</evidence>
<name>A0A016T558_9BILA</name>
<feature type="chain" id="PRO_5001490541" description="Phlebovirus glycoprotein G2 fusion domain-containing protein" evidence="1">
    <location>
        <begin position="31"/>
        <end position="885"/>
    </location>
</feature>
<evidence type="ECO:0000259" key="2">
    <source>
        <dbReference type="Pfam" id="PF07245"/>
    </source>
</evidence>
<protein>
    <recommendedName>
        <fullName evidence="2">Phlebovirus glycoprotein G2 fusion domain-containing protein</fullName>
    </recommendedName>
</protein>
<keyword evidence="1" id="KW-0732">Signal</keyword>
<dbReference type="Proteomes" id="UP000024635">
    <property type="component" value="Unassembled WGS sequence"/>
</dbReference>
<evidence type="ECO:0000256" key="1">
    <source>
        <dbReference type="SAM" id="SignalP"/>
    </source>
</evidence>
<feature type="signal peptide" evidence="1">
    <location>
        <begin position="1"/>
        <end position="30"/>
    </location>
</feature>
<dbReference type="AlphaFoldDB" id="A0A016T558"/>
<accession>A0A016T558</accession>
<dbReference type="Gene3D" id="2.60.40.3770">
    <property type="match status" value="1"/>
</dbReference>
<gene>
    <name evidence="3" type="primary">Acey_s0138.g2085</name>
    <name evidence="3" type="ORF">Y032_0138g2085</name>
</gene>
<dbReference type="InterPro" id="IPR009878">
    <property type="entry name" value="Phlebovirus_G2_fusion"/>
</dbReference>
<dbReference type="EMBL" id="JARK01001474">
    <property type="protein sequence ID" value="EYB97734.1"/>
    <property type="molecule type" value="Genomic_DNA"/>
</dbReference>
<dbReference type="Pfam" id="PF07245">
    <property type="entry name" value="Phlebovirus_G2"/>
    <property type="match status" value="1"/>
</dbReference>
<evidence type="ECO:0000313" key="3">
    <source>
        <dbReference type="EMBL" id="EYB97734.1"/>
    </source>
</evidence>
<comment type="caution">
    <text evidence="3">The sequence shown here is derived from an EMBL/GenBank/DDBJ whole genome shotgun (WGS) entry which is preliminary data.</text>
</comment>
<proteinExistence type="predicted"/>
<sequence>MLTRSKASKGNIKHLLMLTLAFSIFNTSLSHTRCPAEINTPKTIIYATNCIAKGIVIAKLNESKKLCWFPLTCPTGSIRVPIPFQQNHGMCGPECRCPSWTTSCSFSSSPRKENSRISNIPFNIASYRPEHVCSFSPSDNCDKRKRIDKFNQVQLYDDTLLIVPELHVIIKDYIDADDFLCFDVNGDQRAAKMPYTGTSYFCNKNNCDDHAELFCTFGTPSAILVTPEGGESLLVKAWGVTTKEYYGHIPVEPSHPSISRTCSKGGIHISVTSPTTAIEACINSYCQFVADPSDSNIVFPMTFAAFNYKVEISAWNDGKLIYQQGIECQASPVCELIECSLCFEFIYNPNCWSRTQIVMTGTILFVALLTLSVLHPVLRLFSLLIKFPALLRQRIIRKIFSKLIKRPEPFAMYTGNRRRLLLAISFIVTIAPTQPCSDIISVTATEEACVQNRDDSTCTFNQASIVTLQPLNQETCLLLKNNNNSYAGMITIRVKGLYFTCKRKTEFFTRDHHFYSESVHRCRFSGSCNTGTCDKTKPTDKLKELSNTANNHPGYTFCAASCGCLTCGSCFFCLTSCLFYRYYAYPETPTVYTVFNCPLWEFTVDAHITLQQNDHSEGTDLVLHPARTARWNNIRISLIASMVPQMPILSSTFVTDGKTIAITKPATSGQLIPNTIGQLQCTGTRNIFDAASQAMPVFAHRQQIKPYVPAVTEISARYSKKTQLPQVNKNIMIYQKGSEVIAKTKVGTAIQLHIVTEDLKMVSTRLNTTCSVITSELSGCYDCLAGAQVSIACKSERGETTAEIHCGDQLQIAICTPTGHINTVFLNFNTSRIKENCTLSCPGGTTSFEIVGELSYFNDGVLLQQQGVTKSISDNSLTLPSFNSF</sequence>
<dbReference type="STRING" id="53326.A0A016T558"/>
<reference evidence="4" key="1">
    <citation type="journal article" date="2015" name="Nat. Genet.">
        <title>The genome and transcriptome of the zoonotic hookworm Ancylostoma ceylanicum identify infection-specific gene families.</title>
        <authorList>
            <person name="Schwarz E.M."/>
            <person name="Hu Y."/>
            <person name="Antoshechkin I."/>
            <person name="Miller M.M."/>
            <person name="Sternberg P.W."/>
            <person name="Aroian R.V."/>
        </authorList>
    </citation>
    <scope>NUCLEOTIDE SEQUENCE</scope>
    <source>
        <strain evidence="4">HY135</strain>
    </source>
</reference>